<organism evidence="1 2">
    <name type="scientific">Phlebia brevispora</name>
    <dbReference type="NCBI Taxonomy" id="194682"/>
    <lineage>
        <taxon>Eukaryota</taxon>
        <taxon>Fungi</taxon>
        <taxon>Dikarya</taxon>
        <taxon>Basidiomycota</taxon>
        <taxon>Agaricomycotina</taxon>
        <taxon>Agaricomycetes</taxon>
        <taxon>Polyporales</taxon>
        <taxon>Meruliaceae</taxon>
        <taxon>Phlebia</taxon>
    </lineage>
</organism>
<name>A0ACC1RT94_9APHY</name>
<dbReference type="EMBL" id="JANHOG010002233">
    <property type="protein sequence ID" value="KAJ3525617.1"/>
    <property type="molecule type" value="Genomic_DNA"/>
</dbReference>
<sequence>MLIATVLSLFCRVLFQQGSLSPKKFSFWIYVLSLVPSIFLSRYLERIGSPRHDPTTGTLISSGEDLSHAGILEWCFDVVYITWACQVGSGLLGPWVWWLYLVIPGYAVYKLWGKVISPFVLGRSSAPVTQADDTGKKETLSKRQEKLRKRSERGDPRVQQLSPSLAYANFRG</sequence>
<evidence type="ECO:0000313" key="2">
    <source>
        <dbReference type="Proteomes" id="UP001148662"/>
    </source>
</evidence>
<keyword evidence="2" id="KW-1185">Reference proteome</keyword>
<accession>A0ACC1RT94</accession>
<proteinExistence type="predicted"/>
<evidence type="ECO:0000313" key="1">
    <source>
        <dbReference type="EMBL" id="KAJ3525617.1"/>
    </source>
</evidence>
<reference evidence="1" key="1">
    <citation type="submission" date="2022-07" db="EMBL/GenBank/DDBJ databases">
        <title>Genome Sequence of Phlebia brevispora.</title>
        <authorList>
            <person name="Buettner E."/>
        </authorList>
    </citation>
    <scope>NUCLEOTIDE SEQUENCE</scope>
    <source>
        <strain evidence="1">MPL23</strain>
    </source>
</reference>
<dbReference type="Proteomes" id="UP001148662">
    <property type="component" value="Unassembled WGS sequence"/>
</dbReference>
<comment type="caution">
    <text evidence="1">The sequence shown here is derived from an EMBL/GenBank/DDBJ whole genome shotgun (WGS) entry which is preliminary data.</text>
</comment>
<gene>
    <name evidence="1" type="ORF">NM688_g8378</name>
</gene>
<protein>
    <submittedName>
        <fullName evidence="1">Uncharacterized protein</fullName>
    </submittedName>
</protein>